<gene>
    <name evidence="1" type="ORF">AVEN_186406_1</name>
</gene>
<dbReference type="EMBL" id="BGPR01000274">
    <property type="protein sequence ID" value="GBM09700.1"/>
    <property type="molecule type" value="Genomic_DNA"/>
</dbReference>
<keyword evidence="2" id="KW-1185">Reference proteome</keyword>
<evidence type="ECO:0000313" key="2">
    <source>
        <dbReference type="Proteomes" id="UP000499080"/>
    </source>
</evidence>
<evidence type="ECO:0000313" key="1">
    <source>
        <dbReference type="EMBL" id="GBM09700.1"/>
    </source>
</evidence>
<sequence>MYTNVIAPAYLYDIIIFFILFFDDVYCFGINAGLASTVLAQSSTTQVISDTFAFFPQPLLHPQVIRDTILAGAGPLVVYMGINDLFTTSIPSWMGSNTAIVLFTLGGMRNGSVDVQLLCLVYLGEKNSRTCLTY</sequence>
<dbReference type="AlphaFoldDB" id="A0A4Y2CZ21"/>
<reference evidence="1 2" key="1">
    <citation type="journal article" date="2019" name="Sci. Rep.">
        <title>Orb-weaving spider Araneus ventricosus genome elucidates the spidroin gene catalogue.</title>
        <authorList>
            <person name="Kono N."/>
            <person name="Nakamura H."/>
            <person name="Ohtoshi R."/>
            <person name="Moran D.A.P."/>
            <person name="Shinohara A."/>
            <person name="Yoshida Y."/>
            <person name="Fujiwara M."/>
            <person name="Mori M."/>
            <person name="Tomita M."/>
            <person name="Arakawa K."/>
        </authorList>
    </citation>
    <scope>NUCLEOTIDE SEQUENCE [LARGE SCALE GENOMIC DNA]</scope>
</reference>
<dbReference type="Proteomes" id="UP000499080">
    <property type="component" value="Unassembled WGS sequence"/>
</dbReference>
<comment type="caution">
    <text evidence="1">The sequence shown here is derived from an EMBL/GenBank/DDBJ whole genome shotgun (WGS) entry which is preliminary data.</text>
</comment>
<accession>A0A4Y2CZ21</accession>
<protein>
    <submittedName>
        <fullName evidence="1">Uncharacterized protein</fullName>
    </submittedName>
</protein>
<proteinExistence type="predicted"/>
<name>A0A4Y2CZ21_ARAVE</name>
<organism evidence="1 2">
    <name type="scientific">Araneus ventricosus</name>
    <name type="common">Orbweaver spider</name>
    <name type="synonym">Epeira ventricosa</name>
    <dbReference type="NCBI Taxonomy" id="182803"/>
    <lineage>
        <taxon>Eukaryota</taxon>
        <taxon>Metazoa</taxon>
        <taxon>Ecdysozoa</taxon>
        <taxon>Arthropoda</taxon>
        <taxon>Chelicerata</taxon>
        <taxon>Arachnida</taxon>
        <taxon>Araneae</taxon>
        <taxon>Araneomorphae</taxon>
        <taxon>Entelegynae</taxon>
        <taxon>Araneoidea</taxon>
        <taxon>Araneidae</taxon>
        <taxon>Araneus</taxon>
    </lineage>
</organism>